<dbReference type="RefSeq" id="YP_009831977.1">
    <property type="nucleotide sequence ID" value="NC_048651.1"/>
</dbReference>
<accession>A0A1L2JY73</accession>
<protein>
    <submittedName>
        <fullName evidence="1">Uncharacterized protein</fullName>
    </submittedName>
</protein>
<dbReference type="GeneID" id="55601668"/>
<sequence>MVSMKIYISIDNENRLLGWGSTCSSESDIEIEVHEDHEVLRNPFIFKYENGELIKDIEYQQQLIRKREEIENQPTLEERIQIMQKALDDLLLGGME</sequence>
<evidence type="ECO:0000313" key="2">
    <source>
        <dbReference type="Proteomes" id="UP000224836"/>
    </source>
</evidence>
<organism evidence="1 2">
    <name type="scientific">Aeribacillus phage AP45</name>
    <dbReference type="NCBI Taxonomy" id="1913112"/>
    <lineage>
        <taxon>Viruses</taxon>
        <taxon>Duplodnaviria</taxon>
        <taxon>Heunggongvirae</taxon>
        <taxon>Uroviricota</taxon>
        <taxon>Caudoviricetes</taxon>
        <taxon>Kamchatkavirus</taxon>
        <taxon>Kamchatkavirus AP45</taxon>
    </lineage>
</organism>
<keyword evidence="2" id="KW-1185">Reference proteome</keyword>
<dbReference type="EMBL" id="KX965989">
    <property type="protein sequence ID" value="APC46513.1"/>
    <property type="molecule type" value="Genomic_DNA"/>
</dbReference>
<proteinExistence type="predicted"/>
<dbReference type="KEGG" id="vg:55601668"/>
<evidence type="ECO:0000313" key="1">
    <source>
        <dbReference type="EMBL" id="APC46513.1"/>
    </source>
</evidence>
<name>A0A1L2JY73_9CAUD</name>
<dbReference type="Proteomes" id="UP000224836">
    <property type="component" value="Segment"/>
</dbReference>
<reference evidence="2" key="1">
    <citation type="submission" date="2016-10" db="EMBL/GenBank/DDBJ databases">
        <authorList>
            <person name="de Groot N.N."/>
        </authorList>
    </citation>
    <scope>NUCLEOTIDE SEQUENCE [LARGE SCALE GENOMIC DNA]</scope>
</reference>